<dbReference type="Pfam" id="PF07996">
    <property type="entry name" value="T4SS"/>
    <property type="match status" value="1"/>
</dbReference>
<keyword evidence="4" id="KW-1185">Reference proteome</keyword>
<accession>B2VB04</accession>
<gene>
    <name evidence="3" type="primary">trbJ</name>
    <name evidence="3" type="ordered locus">ETA_pET490100</name>
</gene>
<keyword evidence="1" id="KW-0175">Coiled coil</keyword>
<dbReference type="RefSeq" id="WP_012443209.1">
    <property type="nucleotide sequence ID" value="NC_010697.1"/>
</dbReference>
<sequence>MIKKSLIAVLISISFVSVSHSSGIPVVDLASIAKTVEEGLTRAQEAAQQYEQLKRDYDQSVKYAEDQKKRLEGFTNFNFGFDTASSYMKQQLNDLTDPKQYDVDSELDKFGLNSNNLIKARLEGAAAKVKFFDSYNFELKDRAIKLEKLQGKYNEAITPQQKADLTNQLQTEQINMQYFMKQNELAEKQMEQQDKLRQEQLRKQFMEQHSYKGSN</sequence>
<dbReference type="SUPFAM" id="SSF101082">
    <property type="entry name" value="Typo IV secretion system protein TraC"/>
    <property type="match status" value="1"/>
</dbReference>
<evidence type="ECO:0000313" key="3">
    <source>
        <dbReference type="EMBL" id="CAO94852.1"/>
    </source>
</evidence>
<dbReference type="Gene3D" id="1.20.58.430">
    <property type="entry name" value="Type IV secretion system, VirB5-domain"/>
    <property type="match status" value="1"/>
</dbReference>
<geneLocation type="plasmid" evidence="3 4">
    <name>pET49</name>
</geneLocation>
<protein>
    <submittedName>
        <fullName evidence="3">Plasmid conjugal transfer protein</fullName>
    </submittedName>
</protein>
<dbReference type="HOGENOM" id="CLU_1281559_0_0_6"/>
<reference evidence="3 4" key="1">
    <citation type="journal article" date="2008" name="Environ. Microbiol.">
        <title>The genome of Erwinia tasmaniensis strain Et1/99, a non-pathogenic bacterium in the genus Erwinia.</title>
        <authorList>
            <person name="Kube M."/>
            <person name="Migdoll A.M."/>
            <person name="Mueller I."/>
            <person name="Kuhl H."/>
            <person name="Beck A."/>
            <person name="Reinhardt R."/>
            <person name="Geider K."/>
        </authorList>
    </citation>
    <scope>NUCLEOTIDE SEQUENCE [LARGE SCALE GENOMIC DNA]</scope>
    <source>
        <strain evidence="4">DSM 17950 / CFBP 7177 / CIP 109463 / NCPPB 4357 / Et1/99</strain>
        <plasmid evidence="4">pET49</plasmid>
    </source>
</reference>
<proteinExistence type="predicted"/>
<keyword evidence="3" id="KW-0614">Plasmid</keyword>
<feature type="chain" id="PRO_5002782063" evidence="2">
    <location>
        <begin position="22"/>
        <end position="215"/>
    </location>
</feature>
<dbReference type="InterPro" id="IPR014158">
    <property type="entry name" value="T4SS_VirB5"/>
</dbReference>
<evidence type="ECO:0000313" key="4">
    <source>
        <dbReference type="Proteomes" id="UP000001726"/>
    </source>
</evidence>
<dbReference type="AlphaFoldDB" id="B2VB04"/>
<dbReference type="OrthoDB" id="6631220at2"/>
<dbReference type="KEGG" id="eta:ETA_pET490100"/>
<feature type="coiled-coil region" evidence="1">
    <location>
        <begin position="33"/>
        <end position="60"/>
    </location>
</feature>
<dbReference type="Proteomes" id="UP000001726">
    <property type="component" value="Plasmid pET49"/>
</dbReference>
<name>B2VB04_ERWT9</name>
<keyword evidence="2" id="KW-0732">Signal</keyword>
<dbReference type="InterPro" id="IPR023220">
    <property type="entry name" value="T4SS_VirB5-domain"/>
</dbReference>
<feature type="signal peptide" evidence="2">
    <location>
        <begin position="1"/>
        <end position="21"/>
    </location>
</feature>
<evidence type="ECO:0000256" key="2">
    <source>
        <dbReference type="SAM" id="SignalP"/>
    </source>
</evidence>
<dbReference type="EMBL" id="CU468131">
    <property type="protein sequence ID" value="CAO94852.1"/>
    <property type="molecule type" value="Genomic_DNA"/>
</dbReference>
<organism evidence="3 4">
    <name type="scientific">Erwinia tasmaniensis (strain DSM 17950 / CFBP 7177 / CIP 109463 / NCPPB 4357 / Et1/99)</name>
    <dbReference type="NCBI Taxonomy" id="465817"/>
    <lineage>
        <taxon>Bacteria</taxon>
        <taxon>Pseudomonadati</taxon>
        <taxon>Pseudomonadota</taxon>
        <taxon>Gammaproteobacteria</taxon>
        <taxon>Enterobacterales</taxon>
        <taxon>Erwiniaceae</taxon>
        <taxon>Erwinia</taxon>
    </lineage>
</organism>
<evidence type="ECO:0000256" key="1">
    <source>
        <dbReference type="SAM" id="Coils"/>
    </source>
</evidence>